<organism evidence="5 6">
    <name type="scientific">Paenibacillus chungangensis</name>
    <dbReference type="NCBI Taxonomy" id="696535"/>
    <lineage>
        <taxon>Bacteria</taxon>
        <taxon>Bacillati</taxon>
        <taxon>Bacillota</taxon>
        <taxon>Bacilli</taxon>
        <taxon>Bacillales</taxon>
        <taxon>Paenibacillaceae</taxon>
        <taxon>Paenibacillus</taxon>
    </lineage>
</organism>
<gene>
    <name evidence="5" type="ORF">ACFQ2I_23240</name>
</gene>
<dbReference type="InterPro" id="IPR001387">
    <property type="entry name" value="Cro/C1-type_HTH"/>
</dbReference>
<evidence type="ECO:0000256" key="3">
    <source>
        <dbReference type="ARBA" id="ARBA00023163"/>
    </source>
</evidence>
<accession>A0ABW3HXH9</accession>
<dbReference type="Proteomes" id="UP001596989">
    <property type="component" value="Unassembled WGS sequence"/>
</dbReference>
<protein>
    <submittedName>
        <fullName evidence="5">Helix-turn-helix domain-containing protein</fullName>
    </submittedName>
</protein>
<reference evidence="6" key="1">
    <citation type="journal article" date="2019" name="Int. J. Syst. Evol. Microbiol.">
        <title>The Global Catalogue of Microorganisms (GCM) 10K type strain sequencing project: providing services to taxonomists for standard genome sequencing and annotation.</title>
        <authorList>
            <consortium name="The Broad Institute Genomics Platform"/>
            <consortium name="The Broad Institute Genome Sequencing Center for Infectious Disease"/>
            <person name="Wu L."/>
            <person name="Ma J."/>
        </authorList>
    </citation>
    <scope>NUCLEOTIDE SEQUENCE [LARGE SCALE GENOMIC DNA]</scope>
    <source>
        <strain evidence="6">CCUG 59129</strain>
    </source>
</reference>
<dbReference type="EMBL" id="JBHTJZ010000073">
    <property type="protein sequence ID" value="MFD0962260.1"/>
    <property type="molecule type" value="Genomic_DNA"/>
</dbReference>
<dbReference type="Pfam" id="PF01381">
    <property type="entry name" value="HTH_3"/>
    <property type="match status" value="1"/>
</dbReference>
<dbReference type="PANTHER" id="PTHR46797:SF23">
    <property type="entry name" value="HTH-TYPE TRANSCRIPTIONAL REGULATOR SUTR"/>
    <property type="match status" value="1"/>
</dbReference>
<dbReference type="RefSeq" id="WP_377568724.1">
    <property type="nucleotide sequence ID" value="NZ_JBHTJZ010000073.1"/>
</dbReference>
<dbReference type="Gene3D" id="1.10.260.40">
    <property type="entry name" value="lambda repressor-like DNA-binding domains"/>
    <property type="match status" value="1"/>
</dbReference>
<dbReference type="InterPro" id="IPR010982">
    <property type="entry name" value="Lambda_DNA-bd_dom_sf"/>
</dbReference>
<dbReference type="PANTHER" id="PTHR46797">
    <property type="entry name" value="HTH-TYPE TRANSCRIPTIONAL REGULATOR"/>
    <property type="match status" value="1"/>
</dbReference>
<evidence type="ECO:0000256" key="2">
    <source>
        <dbReference type="ARBA" id="ARBA00023125"/>
    </source>
</evidence>
<keyword evidence="6" id="KW-1185">Reference proteome</keyword>
<evidence type="ECO:0000313" key="6">
    <source>
        <dbReference type="Proteomes" id="UP001596989"/>
    </source>
</evidence>
<dbReference type="CDD" id="cd00093">
    <property type="entry name" value="HTH_XRE"/>
    <property type="match status" value="1"/>
</dbReference>
<keyword evidence="1" id="KW-0805">Transcription regulation</keyword>
<feature type="domain" description="HTH cro/C1-type" evidence="4">
    <location>
        <begin position="12"/>
        <end position="66"/>
    </location>
</feature>
<name>A0ABW3HXH9_9BACL</name>
<dbReference type="PROSITE" id="PS50943">
    <property type="entry name" value="HTH_CROC1"/>
    <property type="match status" value="1"/>
</dbReference>
<evidence type="ECO:0000259" key="4">
    <source>
        <dbReference type="PROSITE" id="PS50943"/>
    </source>
</evidence>
<dbReference type="SUPFAM" id="SSF47413">
    <property type="entry name" value="lambda repressor-like DNA-binding domains"/>
    <property type="match status" value="1"/>
</dbReference>
<proteinExistence type="predicted"/>
<sequence>MSDISRLIGENIRTLRREKGLSQEQLALRADINTSYMGQVERGEKNPTIDVLNRIAFALQTPLKDIVTVEELGELSNAGMNNPESSLYAEKIAHQLTVLSLKEQEVVYKLVKQLVHFREMD</sequence>
<keyword evidence="2" id="KW-0238">DNA-binding</keyword>
<dbReference type="InterPro" id="IPR050807">
    <property type="entry name" value="TransReg_Diox_bact_type"/>
</dbReference>
<keyword evidence="3" id="KW-0804">Transcription</keyword>
<comment type="caution">
    <text evidence="5">The sequence shown here is derived from an EMBL/GenBank/DDBJ whole genome shotgun (WGS) entry which is preliminary data.</text>
</comment>
<evidence type="ECO:0000256" key="1">
    <source>
        <dbReference type="ARBA" id="ARBA00023015"/>
    </source>
</evidence>
<dbReference type="SMART" id="SM00530">
    <property type="entry name" value="HTH_XRE"/>
    <property type="match status" value="1"/>
</dbReference>
<evidence type="ECO:0000313" key="5">
    <source>
        <dbReference type="EMBL" id="MFD0962260.1"/>
    </source>
</evidence>